<evidence type="ECO:0000259" key="2">
    <source>
        <dbReference type="Pfam" id="PF01321"/>
    </source>
</evidence>
<dbReference type="InterPro" id="IPR036005">
    <property type="entry name" value="Creatinase/aminopeptidase-like"/>
</dbReference>
<dbReference type="Gene3D" id="3.90.230.10">
    <property type="entry name" value="Creatinase/methionine aminopeptidase superfamily"/>
    <property type="match status" value="1"/>
</dbReference>
<dbReference type="InterPro" id="IPR029149">
    <property type="entry name" value="Creatin/AminoP/Spt16_N"/>
</dbReference>
<protein>
    <submittedName>
        <fullName evidence="3">M24 family metallopeptidase</fullName>
    </submittedName>
</protein>
<dbReference type="InterPro" id="IPR000587">
    <property type="entry name" value="Creatinase_N"/>
</dbReference>
<evidence type="ECO:0000259" key="1">
    <source>
        <dbReference type="Pfam" id="PF00557"/>
    </source>
</evidence>
<dbReference type="InterPro" id="IPR000994">
    <property type="entry name" value="Pept_M24"/>
</dbReference>
<dbReference type="SUPFAM" id="SSF53092">
    <property type="entry name" value="Creatinase/prolidase N-terminal domain"/>
    <property type="match status" value="1"/>
</dbReference>
<organism evidence="3 4">
    <name type="scientific">Paenactinomyces guangxiensis</name>
    <dbReference type="NCBI Taxonomy" id="1490290"/>
    <lineage>
        <taxon>Bacteria</taxon>
        <taxon>Bacillati</taxon>
        <taxon>Bacillota</taxon>
        <taxon>Bacilli</taxon>
        <taxon>Bacillales</taxon>
        <taxon>Thermoactinomycetaceae</taxon>
        <taxon>Paenactinomyces</taxon>
    </lineage>
</organism>
<dbReference type="EMBL" id="JACEIQ010000006">
    <property type="protein sequence ID" value="MBA4494203.1"/>
    <property type="molecule type" value="Genomic_DNA"/>
</dbReference>
<dbReference type="SUPFAM" id="SSF55920">
    <property type="entry name" value="Creatinase/aminopeptidase"/>
    <property type="match status" value="1"/>
</dbReference>
<feature type="domain" description="Peptidase M24" evidence="1">
    <location>
        <begin position="144"/>
        <end position="338"/>
    </location>
</feature>
<sequence length="370" mass="42221">MSEQKWVNQKLDRIRHWLGQKGLDGVLLCKKRNFSWLTCGKANHIELNTEQGVADLLITQNRAICITTRMEAERIASEELDGLGFEMVVSEWIEGREKTIQHLCRGKKIATDVSPELIGLDQGICLDREIARLSYALTDEEAARYRNICLNAAKALESTCREIEPDMTEFEIQATLAKKVFTRGMRPVVMLVATDERIYRFRHPIPTSKRLQTYAMLVLCAEQSGLIANMTRFVHFGPLSPELSENRYKLAQIDVAMNSATRPGTEIKQVFQSGIRAYQEAGHGEDWHYLHQGGPTGYATREFLATPDCEGVVQLNQAFAWNPSIRGLKSEDTILVKEEHNEILTHTDEWIYITIKKDGQEFKRPDILIR</sequence>
<dbReference type="PANTHER" id="PTHR46112:SF2">
    <property type="entry name" value="XAA-PRO AMINOPEPTIDASE P-RELATED"/>
    <property type="match status" value="1"/>
</dbReference>
<proteinExistence type="predicted"/>
<accession>A0A7W1WQQ8</accession>
<dbReference type="InterPro" id="IPR050659">
    <property type="entry name" value="Peptidase_M24B"/>
</dbReference>
<name>A0A7W1WQQ8_9BACL</name>
<keyword evidence="4" id="KW-1185">Reference proteome</keyword>
<comment type="caution">
    <text evidence="3">The sequence shown here is derived from an EMBL/GenBank/DDBJ whole genome shotgun (WGS) entry which is preliminary data.</text>
</comment>
<feature type="domain" description="Creatinase N-terminal" evidence="2">
    <location>
        <begin position="11"/>
        <end position="105"/>
    </location>
</feature>
<dbReference type="CDD" id="cd01066">
    <property type="entry name" value="APP_MetAP"/>
    <property type="match status" value="1"/>
</dbReference>
<dbReference type="Pfam" id="PF00557">
    <property type="entry name" value="Peptidase_M24"/>
    <property type="match status" value="1"/>
</dbReference>
<dbReference type="Gene3D" id="3.40.350.10">
    <property type="entry name" value="Creatinase/prolidase N-terminal domain"/>
    <property type="match status" value="1"/>
</dbReference>
<evidence type="ECO:0000313" key="4">
    <source>
        <dbReference type="Proteomes" id="UP000535491"/>
    </source>
</evidence>
<reference evidence="3 4" key="1">
    <citation type="submission" date="2020-07" db="EMBL/GenBank/DDBJ databases">
        <authorList>
            <person name="Feng H."/>
        </authorList>
    </citation>
    <scope>NUCLEOTIDE SEQUENCE [LARGE SCALE GENOMIC DNA]</scope>
    <source>
        <strain evidence="4">s-10</strain>
    </source>
</reference>
<dbReference type="Pfam" id="PF01321">
    <property type="entry name" value="Creatinase_N"/>
    <property type="match status" value="1"/>
</dbReference>
<gene>
    <name evidence="3" type="ORF">H1191_07785</name>
</gene>
<dbReference type="RefSeq" id="WP_181751450.1">
    <property type="nucleotide sequence ID" value="NZ_JACEIQ010000006.1"/>
</dbReference>
<evidence type="ECO:0000313" key="3">
    <source>
        <dbReference type="EMBL" id="MBA4494203.1"/>
    </source>
</evidence>
<dbReference type="PANTHER" id="PTHR46112">
    <property type="entry name" value="AMINOPEPTIDASE"/>
    <property type="match status" value="1"/>
</dbReference>
<dbReference type="AlphaFoldDB" id="A0A7W1WQQ8"/>
<dbReference type="Proteomes" id="UP000535491">
    <property type="component" value="Unassembled WGS sequence"/>
</dbReference>